<keyword evidence="2" id="KW-1133">Transmembrane helix</keyword>
<protein>
    <submittedName>
        <fullName evidence="3">Uncharacterized protein</fullName>
    </submittedName>
</protein>
<feature type="transmembrane region" description="Helical" evidence="2">
    <location>
        <begin position="110"/>
        <end position="128"/>
    </location>
</feature>
<feature type="transmembrane region" description="Helical" evidence="2">
    <location>
        <begin position="149"/>
        <end position="174"/>
    </location>
</feature>
<gene>
    <name evidence="3" type="ORF">SKAU_G00406270</name>
</gene>
<dbReference type="OrthoDB" id="8959929at2759"/>
<comment type="caution">
    <text evidence="3">The sequence shown here is derived from an EMBL/GenBank/DDBJ whole genome shotgun (WGS) entry which is preliminary data.</text>
</comment>
<name>A0A9Q1EA34_SYNKA</name>
<feature type="transmembrane region" description="Helical" evidence="2">
    <location>
        <begin position="45"/>
        <end position="63"/>
    </location>
</feature>
<proteinExistence type="predicted"/>
<evidence type="ECO:0000313" key="4">
    <source>
        <dbReference type="Proteomes" id="UP001152622"/>
    </source>
</evidence>
<evidence type="ECO:0000256" key="1">
    <source>
        <dbReference type="SAM" id="MobiDB-lite"/>
    </source>
</evidence>
<dbReference type="AlphaFoldDB" id="A0A9Q1EA34"/>
<keyword evidence="2" id="KW-0472">Membrane</keyword>
<reference evidence="3" key="1">
    <citation type="journal article" date="2023" name="Science">
        <title>Genome structures resolve the early diversification of teleost fishes.</title>
        <authorList>
            <person name="Parey E."/>
            <person name="Louis A."/>
            <person name="Montfort J."/>
            <person name="Bouchez O."/>
            <person name="Roques C."/>
            <person name="Iampietro C."/>
            <person name="Lluch J."/>
            <person name="Castinel A."/>
            <person name="Donnadieu C."/>
            <person name="Desvignes T."/>
            <person name="Floi Bucao C."/>
            <person name="Jouanno E."/>
            <person name="Wen M."/>
            <person name="Mejri S."/>
            <person name="Dirks R."/>
            <person name="Jansen H."/>
            <person name="Henkel C."/>
            <person name="Chen W.J."/>
            <person name="Zahm M."/>
            <person name="Cabau C."/>
            <person name="Klopp C."/>
            <person name="Thompson A.W."/>
            <person name="Robinson-Rechavi M."/>
            <person name="Braasch I."/>
            <person name="Lecointre G."/>
            <person name="Bobe J."/>
            <person name="Postlethwait J.H."/>
            <person name="Berthelot C."/>
            <person name="Roest Crollius H."/>
            <person name="Guiguen Y."/>
        </authorList>
    </citation>
    <scope>NUCLEOTIDE SEQUENCE</scope>
    <source>
        <strain evidence="3">WJC10195</strain>
    </source>
</reference>
<feature type="region of interest" description="Disordered" evidence="1">
    <location>
        <begin position="221"/>
        <end position="282"/>
    </location>
</feature>
<keyword evidence="2" id="KW-0812">Transmembrane</keyword>
<dbReference type="Proteomes" id="UP001152622">
    <property type="component" value="Chromosome 21"/>
</dbReference>
<accession>A0A9Q1EA34</accession>
<sequence>MKFPILQLKSIIYSVQNITVAILLQITEHLMEPLFTCPCSGYKTCFVWMYFLIPAAAFTAFTSSLQHGNTFMKTCRAKYCPCCGGKYRDAKVAWCKNECLHCFRSWLRTLYPAFCWVVILLIDGKYAACGLYSKCNSTMSTVDMKDPEIVYIMTLSKIGGFTLVGVCAVSYLIYMCWYSSRSPADRYEEMYRSRLKEDREEFARKYVKMCSEKGAERCEKDLKKTANKRQSEARVIEPPEARVAEPPEARVGEQPETRVGEQPEARVREQPGTAGGGDPEVLELDSATIVEIIEKNFDLKSKPIQKSFEMINQTSDSE</sequence>
<keyword evidence="4" id="KW-1185">Reference proteome</keyword>
<dbReference type="EMBL" id="JAINUF010000021">
    <property type="protein sequence ID" value="KAJ8334988.1"/>
    <property type="molecule type" value="Genomic_DNA"/>
</dbReference>
<feature type="transmembrane region" description="Helical" evidence="2">
    <location>
        <begin position="6"/>
        <end position="24"/>
    </location>
</feature>
<evidence type="ECO:0000256" key="2">
    <source>
        <dbReference type="SAM" id="Phobius"/>
    </source>
</evidence>
<feature type="compositionally biased region" description="Basic and acidic residues" evidence="1">
    <location>
        <begin position="221"/>
        <end position="269"/>
    </location>
</feature>
<evidence type="ECO:0000313" key="3">
    <source>
        <dbReference type="EMBL" id="KAJ8334988.1"/>
    </source>
</evidence>
<organism evidence="3 4">
    <name type="scientific">Synaphobranchus kaupii</name>
    <name type="common">Kaup's arrowtooth eel</name>
    <dbReference type="NCBI Taxonomy" id="118154"/>
    <lineage>
        <taxon>Eukaryota</taxon>
        <taxon>Metazoa</taxon>
        <taxon>Chordata</taxon>
        <taxon>Craniata</taxon>
        <taxon>Vertebrata</taxon>
        <taxon>Euteleostomi</taxon>
        <taxon>Actinopterygii</taxon>
        <taxon>Neopterygii</taxon>
        <taxon>Teleostei</taxon>
        <taxon>Anguilliformes</taxon>
        <taxon>Synaphobranchidae</taxon>
        <taxon>Synaphobranchus</taxon>
    </lineage>
</organism>